<proteinExistence type="predicted"/>
<name>A0A4U0XS72_9PEZI</name>
<dbReference type="AlphaFoldDB" id="A0A4U0XS72"/>
<gene>
    <name evidence="1" type="ORF">B0A55_04744</name>
</gene>
<accession>A0A4U0XS72</accession>
<sequence length="224" mass="24478">MSPQTEYLVIDKALALTTNSSAATIVECGIRTTYDNFCKDSNHELTHFKIAKMMVRAMQTLATLAVKSAQGKDLASLPQHHSTQGGDTVPQYRLAVYADVANRGKIFVVLEEVYHGESLFDHKDKTSGTPNTAKPDSDVLTQLDYVTDDQISGMIKLAITSVERIVYGGLQQVLRDFETDRKPTGRTLKQMKGMLGSWQGITTASRDGVSLFTTLLVTGAGGWS</sequence>
<keyword evidence="2" id="KW-1185">Reference proteome</keyword>
<organism evidence="1 2">
    <name type="scientific">Friedmanniomyces simplex</name>
    <dbReference type="NCBI Taxonomy" id="329884"/>
    <lineage>
        <taxon>Eukaryota</taxon>
        <taxon>Fungi</taxon>
        <taxon>Dikarya</taxon>
        <taxon>Ascomycota</taxon>
        <taxon>Pezizomycotina</taxon>
        <taxon>Dothideomycetes</taxon>
        <taxon>Dothideomycetidae</taxon>
        <taxon>Mycosphaerellales</taxon>
        <taxon>Teratosphaeriaceae</taxon>
        <taxon>Friedmanniomyces</taxon>
    </lineage>
</organism>
<comment type="caution">
    <text evidence="1">The sequence shown here is derived from an EMBL/GenBank/DDBJ whole genome shotgun (WGS) entry which is preliminary data.</text>
</comment>
<protein>
    <submittedName>
        <fullName evidence="1">Uncharacterized protein</fullName>
    </submittedName>
</protein>
<dbReference type="EMBL" id="NAJQ01000116">
    <property type="protein sequence ID" value="TKA78283.1"/>
    <property type="molecule type" value="Genomic_DNA"/>
</dbReference>
<reference evidence="1 2" key="1">
    <citation type="submission" date="2017-03" db="EMBL/GenBank/DDBJ databases">
        <title>Genomes of endolithic fungi from Antarctica.</title>
        <authorList>
            <person name="Coleine C."/>
            <person name="Masonjones S."/>
            <person name="Stajich J.E."/>
        </authorList>
    </citation>
    <scope>NUCLEOTIDE SEQUENCE [LARGE SCALE GENOMIC DNA]</scope>
    <source>
        <strain evidence="1 2">CCFEE 5184</strain>
    </source>
</reference>
<evidence type="ECO:0000313" key="1">
    <source>
        <dbReference type="EMBL" id="TKA78283.1"/>
    </source>
</evidence>
<evidence type="ECO:0000313" key="2">
    <source>
        <dbReference type="Proteomes" id="UP000309340"/>
    </source>
</evidence>
<dbReference type="Proteomes" id="UP000309340">
    <property type="component" value="Unassembled WGS sequence"/>
</dbReference>